<dbReference type="Proteomes" id="UP000297938">
    <property type="component" value="Unassembled WGS sequence"/>
</dbReference>
<evidence type="ECO:0000313" key="2">
    <source>
        <dbReference type="EMBL" id="TFJ27445.1"/>
    </source>
</evidence>
<keyword evidence="1" id="KW-0472">Membrane</keyword>
<evidence type="ECO:0000256" key="1">
    <source>
        <dbReference type="SAM" id="Phobius"/>
    </source>
</evidence>
<dbReference type="Pfam" id="PF11694">
    <property type="entry name" value="DUF3290"/>
    <property type="match status" value="1"/>
</dbReference>
<feature type="transmembrane region" description="Helical" evidence="1">
    <location>
        <begin position="50"/>
        <end position="67"/>
    </location>
</feature>
<name>A0A2R8A2U0_CARDV</name>
<organism evidence="2 3">
    <name type="scientific">Carnobacterium divergens</name>
    <name type="common">Lactobacillus divergens</name>
    <dbReference type="NCBI Taxonomy" id="2748"/>
    <lineage>
        <taxon>Bacteria</taxon>
        <taxon>Bacillati</taxon>
        <taxon>Bacillota</taxon>
        <taxon>Bacilli</taxon>
        <taxon>Lactobacillales</taxon>
        <taxon>Carnobacteriaceae</taxon>
        <taxon>Carnobacterium</taxon>
    </lineage>
</organism>
<dbReference type="InterPro" id="IPR021707">
    <property type="entry name" value="DUF3290"/>
</dbReference>
<proteinExistence type="predicted"/>
<keyword evidence="1" id="KW-1133">Transmembrane helix</keyword>
<keyword evidence="1" id="KW-0812">Transmembrane</keyword>
<feature type="transmembrane region" description="Helical" evidence="1">
    <location>
        <begin position="18"/>
        <end position="38"/>
    </location>
</feature>
<reference evidence="2 3" key="1">
    <citation type="journal article" date="2018" name="Int. J. Food Microbiol.">
        <title>Growth of Carnobacterium spp. isolated from chilled vacuum-packaged meat under relevant acidic conditions.</title>
        <authorList>
            <person name="Zhang P."/>
            <person name="Badoni M."/>
            <person name="Ganzle M."/>
            <person name="Yang X."/>
        </authorList>
    </citation>
    <scope>NUCLEOTIDE SEQUENCE [LARGE SCALE GENOMIC DNA]</scope>
    <source>
        <strain evidence="2 3">B2</strain>
    </source>
</reference>
<dbReference type="EMBL" id="NRPP01000010">
    <property type="protein sequence ID" value="TFJ27445.1"/>
    <property type="molecule type" value="Genomic_DNA"/>
</dbReference>
<accession>A0A2R8A2U0</accession>
<dbReference type="RefSeq" id="WP_074401634.1">
    <property type="nucleotide sequence ID" value="NZ_CBCPJQ010000005.1"/>
</dbReference>
<comment type="caution">
    <text evidence="2">The sequence shown here is derived from an EMBL/GenBank/DDBJ whole genome shotgun (WGS) entry which is preliminary data.</text>
</comment>
<evidence type="ECO:0000313" key="3">
    <source>
        <dbReference type="Proteomes" id="UP000297938"/>
    </source>
</evidence>
<gene>
    <name evidence="2" type="ORF">CKN69_06235</name>
</gene>
<protein>
    <submittedName>
        <fullName evidence="2">DUF3290 domain-containing protein</fullName>
    </submittedName>
</protein>
<sequence>MQFYTFDYLVSQSNVNSYVKYTIIFVVLFFLTFVIIKYMRDRVQTKYRDLSIIFFLILVFIIGIQFTDYSQSQSTVSQSAQMVQFIEQLGKEKKVKADEILVNSTVLNDEMVVKIDQKFYQVDFNSDFSAYHTQNVQLVNPAITIVKEK</sequence>
<dbReference type="AlphaFoldDB" id="A0A2R8A2U0"/>
<dbReference type="STRING" id="2748.CDIV41_140212"/>